<evidence type="ECO:0000256" key="3">
    <source>
        <dbReference type="ARBA" id="ARBA00026104"/>
    </source>
</evidence>
<evidence type="ECO:0000256" key="11">
    <source>
        <dbReference type="ARBA" id="ARBA00048919"/>
    </source>
</evidence>
<evidence type="ECO:0000256" key="5">
    <source>
        <dbReference type="ARBA" id="ARBA00043667"/>
    </source>
</evidence>
<comment type="catalytic activity">
    <reaction evidence="6">
        <text>a 1,3-diacyl-sn-glycerol + H2O = a 1-acyl-sn-glycerol + a fatty acid + H(+)</text>
        <dbReference type="Rhea" id="RHEA:38503"/>
        <dbReference type="ChEBI" id="CHEBI:15377"/>
        <dbReference type="ChEBI" id="CHEBI:15378"/>
        <dbReference type="ChEBI" id="CHEBI:28868"/>
        <dbReference type="ChEBI" id="CHEBI:64683"/>
        <dbReference type="ChEBI" id="CHEBI:77272"/>
    </reaction>
</comment>
<sequence>MPMNSVLLPRIACRSAISGLASLTKFLQPLPTCHHFAVQRNSSKQLRRTSAEHRKAASDAQSARGNHFPSAQLASVTWKPQPTLFKSPKPACPVYMMHGLLGYKEEFAAFGQTIADRTGHAVTAFDARNHGESEHIDGMNYISTGDDMAHYMEANGTKEAIFVAHSMGAGSAISLALRRPDLVTGLLTIDVGVSDAPRKTQLLEFLKSLLKIPLRHGVSLEEGRAAVRKILLAYEVEPFIVEHRVLPNIIEKDGKIQWRINLPIIARDILNLTQAPAGIQFANLVYDKPVAILMGGSSDYIKADDDGLLYRNFPKAKIQRVPDAGHWVHLDQPKVFLEAAVKFINQLTTT</sequence>
<comment type="caution">
    <text evidence="14">The sequence shown here is derived from an EMBL/GenBank/DDBJ whole genome shotgun (WGS) entry which is preliminary data.</text>
</comment>
<dbReference type="SUPFAM" id="SSF53474">
    <property type="entry name" value="alpha/beta-Hydrolases"/>
    <property type="match status" value="1"/>
</dbReference>
<dbReference type="GO" id="GO:0052689">
    <property type="term" value="F:carboxylic ester hydrolase activity"/>
    <property type="evidence" value="ECO:0007669"/>
    <property type="project" value="TreeGrafter"/>
</dbReference>
<comment type="catalytic activity">
    <reaction evidence="8">
        <text>1-octadecanoyl-2-(4Z,7Z,10Z,13Z,16Z,19Z-docosahexaenoyl)-sn-glycerol + H2O = 2-(4Z,7Z,10Z,13Z,16Z,19Z-docosahexaenoyl)-glycerol + octadecanoate + H(+)</text>
        <dbReference type="Rhea" id="RHEA:77107"/>
        <dbReference type="ChEBI" id="CHEBI:15377"/>
        <dbReference type="ChEBI" id="CHEBI:15378"/>
        <dbReference type="ChEBI" id="CHEBI:25629"/>
        <dbReference type="ChEBI" id="CHEBI:77129"/>
        <dbReference type="ChEBI" id="CHEBI:186738"/>
    </reaction>
</comment>
<dbReference type="PRINTS" id="PR00412">
    <property type="entry name" value="EPOXHYDRLASE"/>
</dbReference>
<comment type="catalytic activity">
    <reaction evidence="10">
        <text>1-octadecanoyl-2-(9Z-octadecenoyl)-sn-glycerol + H2O = 2-(9Z-octadecenoyl)-glycerol + octadecanoate + H(+)</text>
        <dbReference type="Rhea" id="RHEA:77103"/>
        <dbReference type="ChEBI" id="CHEBI:15377"/>
        <dbReference type="ChEBI" id="CHEBI:15378"/>
        <dbReference type="ChEBI" id="CHEBI:25629"/>
        <dbReference type="ChEBI" id="CHEBI:73990"/>
        <dbReference type="ChEBI" id="CHEBI:75468"/>
    </reaction>
</comment>
<organism evidence="14 15">
    <name type="scientific">Hypsibius exemplaris</name>
    <name type="common">Freshwater tardigrade</name>
    <dbReference type="NCBI Taxonomy" id="2072580"/>
    <lineage>
        <taxon>Eukaryota</taxon>
        <taxon>Metazoa</taxon>
        <taxon>Ecdysozoa</taxon>
        <taxon>Tardigrada</taxon>
        <taxon>Eutardigrada</taxon>
        <taxon>Parachela</taxon>
        <taxon>Hypsibioidea</taxon>
        <taxon>Hypsibiidae</taxon>
        <taxon>Hypsibius</taxon>
    </lineage>
</organism>
<dbReference type="InterPro" id="IPR029058">
    <property type="entry name" value="AB_hydrolase_fold"/>
</dbReference>
<evidence type="ECO:0000313" key="15">
    <source>
        <dbReference type="Proteomes" id="UP000192578"/>
    </source>
</evidence>
<evidence type="ECO:0000256" key="12">
    <source>
        <dbReference type="SAM" id="MobiDB-lite"/>
    </source>
</evidence>
<dbReference type="OrthoDB" id="8119704at2759"/>
<comment type="catalytic activity">
    <reaction evidence="9">
        <text>1,2-didecanoylglycerol + H2O = decanoylglycerol + decanoate + H(+)</text>
        <dbReference type="Rhea" id="RHEA:48596"/>
        <dbReference type="ChEBI" id="CHEBI:11152"/>
        <dbReference type="ChEBI" id="CHEBI:15377"/>
        <dbReference type="ChEBI" id="CHEBI:15378"/>
        <dbReference type="ChEBI" id="CHEBI:27689"/>
        <dbReference type="ChEBI" id="CHEBI:90605"/>
    </reaction>
</comment>
<comment type="catalytic activity">
    <reaction evidence="11">
        <text>1-octadecanoyl-2-(5Z,8Z,11Z,14Z-eicosatetraenoyl)-sn-glycerol + H2O = 2-(5Z,8Z,11Z,14Z-eicosatetraenoyl)-glycerol + octadecanoate + H(+)</text>
        <dbReference type="Rhea" id="RHEA:38507"/>
        <dbReference type="ChEBI" id="CHEBI:15377"/>
        <dbReference type="ChEBI" id="CHEBI:15378"/>
        <dbReference type="ChEBI" id="CHEBI:25629"/>
        <dbReference type="ChEBI" id="CHEBI:52392"/>
        <dbReference type="ChEBI" id="CHEBI:75728"/>
    </reaction>
</comment>
<dbReference type="EC" id="3.1.1.116" evidence="3"/>
<dbReference type="InterPro" id="IPR000073">
    <property type="entry name" value="AB_hydrolase_1"/>
</dbReference>
<dbReference type="PANTHER" id="PTHR46118">
    <property type="entry name" value="PROTEIN ABHD11"/>
    <property type="match status" value="1"/>
</dbReference>
<dbReference type="AlphaFoldDB" id="A0A9X6RKZ0"/>
<evidence type="ECO:0000259" key="13">
    <source>
        <dbReference type="Pfam" id="PF00561"/>
    </source>
</evidence>
<evidence type="ECO:0000256" key="2">
    <source>
        <dbReference type="ARBA" id="ARBA00022801"/>
    </source>
</evidence>
<evidence type="ECO:0000256" key="10">
    <source>
        <dbReference type="ARBA" id="ARBA00048513"/>
    </source>
</evidence>
<protein>
    <recommendedName>
        <fullName evidence="7">sn-1-specific diacylglycerol lipase ABHD11</fullName>
        <ecNumber evidence="3">3.1.1.116</ecNumber>
    </recommendedName>
    <alternativeName>
        <fullName evidence="4">Alpha/beta hydrolase domain-containing protein 11</fullName>
    </alternativeName>
</protein>
<dbReference type="Pfam" id="PF00561">
    <property type="entry name" value="Abhydrolase_1"/>
    <property type="match status" value="1"/>
</dbReference>
<evidence type="ECO:0000256" key="9">
    <source>
        <dbReference type="ARBA" id="ARBA00048504"/>
    </source>
</evidence>
<dbReference type="PANTHER" id="PTHR46118:SF4">
    <property type="entry name" value="PROTEIN ABHD11"/>
    <property type="match status" value="1"/>
</dbReference>
<keyword evidence="2" id="KW-0378">Hydrolase</keyword>
<evidence type="ECO:0000256" key="1">
    <source>
        <dbReference type="ARBA" id="ARBA00008645"/>
    </source>
</evidence>
<comment type="similarity">
    <text evidence="1">Belongs to the AB hydrolase superfamily.</text>
</comment>
<evidence type="ECO:0000256" key="8">
    <source>
        <dbReference type="ARBA" id="ARBA00048283"/>
    </source>
</evidence>
<evidence type="ECO:0000256" key="4">
    <source>
        <dbReference type="ARBA" id="ARBA00042703"/>
    </source>
</evidence>
<feature type="domain" description="AB hydrolase-1" evidence="13">
    <location>
        <begin position="93"/>
        <end position="191"/>
    </location>
</feature>
<gene>
    <name evidence="14" type="ORF">BV898_15851</name>
</gene>
<feature type="region of interest" description="Disordered" evidence="12">
    <location>
        <begin position="41"/>
        <end position="67"/>
    </location>
</feature>
<name>A0A9X6RKZ0_HYPEX</name>
<evidence type="ECO:0000256" key="7">
    <source>
        <dbReference type="ARBA" id="ARBA00044064"/>
    </source>
</evidence>
<keyword evidence="15" id="KW-1185">Reference proteome</keyword>
<evidence type="ECO:0000313" key="14">
    <source>
        <dbReference type="EMBL" id="OWA51365.1"/>
    </source>
</evidence>
<dbReference type="EMBL" id="MTYJ01000224">
    <property type="protein sequence ID" value="OWA51365.1"/>
    <property type="molecule type" value="Genomic_DNA"/>
</dbReference>
<comment type="catalytic activity">
    <reaction evidence="5">
        <text>a 1,2-diacyl-sn-glycerol + H2O = a 2-acylglycerol + a fatty acid + H(+)</text>
        <dbReference type="Rhea" id="RHEA:33275"/>
        <dbReference type="ChEBI" id="CHEBI:15377"/>
        <dbReference type="ChEBI" id="CHEBI:15378"/>
        <dbReference type="ChEBI" id="CHEBI:17389"/>
        <dbReference type="ChEBI" id="CHEBI:17815"/>
        <dbReference type="ChEBI" id="CHEBI:28868"/>
        <dbReference type="EC" id="3.1.1.116"/>
    </reaction>
</comment>
<proteinExistence type="inferred from homology"/>
<dbReference type="Gene3D" id="3.40.50.1820">
    <property type="entry name" value="alpha/beta hydrolase"/>
    <property type="match status" value="1"/>
</dbReference>
<accession>A0A9X6RKZ0</accession>
<dbReference type="GO" id="GO:0005739">
    <property type="term" value="C:mitochondrion"/>
    <property type="evidence" value="ECO:0007669"/>
    <property type="project" value="TreeGrafter"/>
</dbReference>
<evidence type="ECO:0000256" key="6">
    <source>
        <dbReference type="ARBA" id="ARBA00043742"/>
    </source>
</evidence>
<dbReference type="InterPro" id="IPR000639">
    <property type="entry name" value="Epox_hydrolase-like"/>
</dbReference>
<dbReference type="Proteomes" id="UP000192578">
    <property type="component" value="Unassembled WGS sequence"/>
</dbReference>
<reference evidence="15" key="1">
    <citation type="submission" date="2017-01" db="EMBL/GenBank/DDBJ databases">
        <title>Comparative genomics of anhydrobiosis in the tardigrade Hypsibius dujardini.</title>
        <authorList>
            <person name="Yoshida Y."/>
            <person name="Koutsovoulos G."/>
            <person name="Laetsch D."/>
            <person name="Stevens L."/>
            <person name="Kumar S."/>
            <person name="Horikawa D."/>
            <person name="Ishino K."/>
            <person name="Komine S."/>
            <person name="Tomita M."/>
            <person name="Blaxter M."/>
            <person name="Arakawa K."/>
        </authorList>
    </citation>
    <scope>NUCLEOTIDE SEQUENCE [LARGE SCALE GENOMIC DNA]</scope>
    <source>
        <strain evidence="15">Z151</strain>
    </source>
</reference>